<feature type="chain" id="PRO_5047148683" evidence="3">
    <location>
        <begin position="20"/>
        <end position="2751"/>
    </location>
</feature>
<comment type="caution">
    <text evidence="5">The sequence shown here is derived from an EMBL/GenBank/DDBJ whole genome shotgun (WGS) entry which is preliminary data.</text>
</comment>
<dbReference type="RefSeq" id="WP_251742503.1">
    <property type="nucleotide sequence ID" value="NZ_JBHUOJ010000040.1"/>
</dbReference>
<dbReference type="Gene3D" id="2.60.40.10">
    <property type="entry name" value="Immunoglobulins"/>
    <property type="match status" value="2"/>
</dbReference>
<organism evidence="5 6">
    <name type="scientific">Christiangramia antarctica</name>
    <dbReference type="NCBI Taxonomy" id="2058158"/>
    <lineage>
        <taxon>Bacteria</taxon>
        <taxon>Pseudomonadati</taxon>
        <taxon>Bacteroidota</taxon>
        <taxon>Flavobacteriia</taxon>
        <taxon>Flavobacteriales</taxon>
        <taxon>Flavobacteriaceae</taxon>
        <taxon>Christiangramia</taxon>
    </lineage>
</organism>
<proteinExistence type="predicted"/>
<name>A0ABW5XA22_9FLAO</name>
<dbReference type="Proteomes" id="UP001597438">
    <property type="component" value="Unassembled WGS sequence"/>
</dbReference>
<dbReference type="SMART" id="SM00560">
    <property type="entry name" value="LamGL"/>
    <property type="match status" value="1"/>
</dbReference>
<evidence type="ECO:0000256" key="3">
    <source>
        <dbReference type="SAM" id="SignalP"/>
    </source>
</evidence>
<reference evidence="6" key="1">
    <citation type="journal article" date="2019" name="Int. J. Syst. Evol. Microbiol.">
        <title>The Global Catalogue of Microorganisms (GCM) 10K type strain sequencing project: providing services to taxonomists for standard genome sequencing and annotation.</title>
        <authorList>
            <consortium name="The Broad Institute Genomics Platform"/>
            <consortium name="The Broad Institute Genome Sequencing Center for Infectious Disease"/>
            <person name="Wu L."/>
            <person name="Ma J."/>
        </authorList>
    </citation>
    <scope>NUCLEOTIDE SEQUENCE [LARGE SCALE GENOMIC DNA]</scope>
    <source>
        <strain evidence="6">KCTC 52925</strain>
    </source>
</reference>
<dbReference type="Gene3D" id="2.60.120.200">
    <property type="match status" value="1"/>
</dbReference>
<sequence>MGKITFLLFLIISIPNSYSQCTTTPTVNINANTETICEGEEVLFQSSISGGNEWAASYQWQVNNLDINGANTSNFTSSSFINNDEVRLKVNFTCSETVNESFSNTISIDVYNYPEVTKPQDIEACVGETIGAINFQVNNSSATYGWQNSNTSIGLAASGTGNIQPFIVNNTSNQIQTATITVTPTYNGCEGNSEVFEIKVFPQPAVNPVENITLCNAENVPQISFSGSTVNGTAYEWTNNNTAIGLPGSGSGPINPFTATNTTNSPITAVITVTPIANGCEGAPETFSILVNPTPTVNSVENIVICNGTDTEVITFSGSSVNGTTNKWTNDNPTIGLTGSGTGPINSFTASNATNNPITAEITVTPTANGCEGEPETFSILVNPTPVVNSVENVVICEGESVSAINFTTAFSNTRISWSNDNPATGLPTSGEGNIPAFTATNNTNESQISTITITPTANDCEGGVKTFSIEVKPKPEADLVEDQLYCNGLQTEEIPLTGVPPGVQFDISGGTAIGLNDKNNLTKIPSFTPVNNTDQPKTVIIEILPKANGCEGDIKTFEITVNPTPNVAISPSSQEICTGSETNISFSGSVQETTFSWTIAEISPSGSIQGATAGEGSQIQQTLLNETAGVATVTYSVTPTSHGCSGTPIPVKVSVNTTPDLQINIPECATSVDLTAPEITAGSTSGLSFNYWTDAEGTSVVGNPAEVGTGTYYIEGTTSSGCSVIKEITIDKIQPKLINSNAAPAFICSSTNFDYTPESDIEGTTFSWSRTAIAENAASDSSERNSANPNETLINTSGSAITATYVFTLTAPNGCSSTQEIEVVIEPEPKLIDNPIADKCNGESVSYTPQSNINNSTIRWRRNAVVGNPAASGTGSINETLYNDTGVEVGVTYFITIETPSGCITEDNISFSLLSGPKVTASASKIEICEGEAIDLFSEIEIAGSLEPVLFEENFNNGLANWSTTNNSTSGNPSAAAWTLRSNGYSPGYNVNIQSDDNSQFIMSNSDAQGRGGYTETILKYSNPINTVGYSTLELSFWQYYQHYSSLGEVQVSTNNQDWQTVYDINISSNNRDVVNLNGYVGQETLYIRFRYSANWGYWWALDNIILTGEAAQDQNITWASNTSTWTSTEQNPENISLTETTIFTVTYSDPDLECPGVETIEVIVKKPPQPKILADYCAYPNEPNKIKLYVEGNYDEYEWTSSGEVLGTGSSIDVISAQGYTLRVMDNGCEGSANIDISENLVVNGDFEQGNTGFRTQYGFRTDNPGVRNELYPEGLYAVDQNSNDYHTDFSDNGDHTSGTGNFMIVNGDPNLGNVVWETTGYLEVKPNTDYYFGAWTTNLVSRTEADKYARLRLVVLVPGNNGQDQISSESTLGDLTFQNVGEWLEFFNAQVWNSGNNTQVKIQIINENTIRDGNDFGIDDISFAEISAVEYDFNPSNDGPACQGGTIQLNANMEGGREPIIYSWTGPDNFTSSEENPVIENATVENSGVYELTVTDFYGCANPTKSTEVMVIPETITNAGEDFSICAETADIQLNGMISGSVTSGIWSGGLGTYNPDSSKLDAIYTPSESEIETGFVELILTSDSPDAPCEPVSDTLNITIHPSPVIEVAVSNNNCFNGSAGEATVTSLSGKAPFTYLWSDGQTTATATGLAQGTYLVTVTDENGCSAFSEITILEPEPLEIIATDFSALSCYESADGFASIELAGGFMPEETPEYLIQILNESGEAVAEIASATGIESLDTLNAGNYLFSVSTIYNCVTLTKAFTLTQPEEILIDAGEPQNLTTCGITTAQLSAEPVDPNLAMGKWEIVAGDGGTLNDPDLPNAVLKGLPNTTYSVQWTVTPLNGCPELSQIIEINFPGGCSKLDFDGDNDYVFMGDAYSLGNNFTLEAWVKPHSLNGIKTIFSKRDAANLNSGGYDLVIDNGKPSFNYNNQSITSSFKIDTDRWYHLAVIASSAEIKLYVDGVEIRAGAGGSPNTIASPFLVGAMYNASASAVPENHFHGWIEEMRIWKTSLSQEQLRFMMNQRIKNNNTAVKGEILPMNVPGNLTWNNLEGYYRLISAEVQDGFTADLAVNAIPGELRNIQTEQENSAPLPYILESNANGEWFNKATWTLPTVYMGRNINQRDVWDAPNSLSISPSEDINWNIVILRGDVKNSGTPNNKSDIQLLGLLSESGTLDMMGDNNFSGNSLEISHYLKLDGVIDLNGESQLIQYENSILAEESSGHIEKDQQGTLNSFNYNYWTVPVSLVGEANNSGFKISEVLKDGSNVSSPQNISFNEQYSYADGNYSGALRISEYWLYKFHGPADDYLSWEGIYANSLIKAGEGFSMKGTRGYVPIQDLQNYTFVGKPNNGLIQLSISIGENRLVGNPYPSAIDATEFLRDNLKDITGGRNSKNVFNGTLYFWDHFGKEDTHVLEEYIGGYAAMNLSGGVSGVSNDSRINSNGNGGSKIPAKYIPVGQGFFVNTVIDGNTNNNFAIQGGEVTFKNSQRIYVRENPGNSQFLQQEEITKQVSKAVFSEDLRPKIRLKYESAEGYHRQILATGDVLSSTNFDLGYDAPMIDKNIEDIYWIIEENPFVIQAIPNFYKDKVLPLGIRVNLQEEFTIRIDSLENWDQNIPVYLKDKQKDSIHDLKNSAYKTEAEPGEIKDRFEIIFYNELVPKPEKPVLESGLMEVEYYSETNNFMLKNPELSQVSRIMIFDIGGKLLQEFTEIPVQEFFEFKMNTYPAGVYIIKIIDDEGITDKKFIVEN</sequence>
<dbReference type="EMBL" id="JBHUOJ010000040">
    <property type="protein sequence ID" value="MFD2835410.1"/>
    <property type="molecule type" value="Genomic_DNA"/>
</dbReference>
<evidence type="ECO:0000313" key="6">
    <source>
        <dbReference type="Proteomes" id="UP001597438"/>
    </source>
</evidence>
<protein>
    <submittedName>
        <fullName evidence="5">PKD-like domain-containing protein</fullName>
    </submittedName>
</protein>
<keyword evidence="1 3" id="KW-0732">Signal</keyword>
<feature type="domain" description="LamG-like jellyroll fold" evidence="4">
    <location>
        <begin position="1887"/>
        <end position="2020"/>
    </location>
</feature>
<dbReference type="InterPro" id="IPR025667">
    <property type="entry name" value="SprB_repeat"/>
</dbReference>
<dbReference type="InterPro" id="IPR013320">
    <property type="entry name" value="ConA-like_dom_sf"/>
</dbReference>
<dbReference type="InterPro" id="IPR013783">
    <property type="entry name" value="Ig-like_fold"/>
</dbReference>
<dbReference type="SUPFAM" id="SSF49899">
    <property type="entry name" value="Concanavalin A-like lectins/glucanases"/>
    <property type="match status" value="1"/>
</dbReference>
<evidence type="ECO:0000313" key="5">
    <source>
        <dbReference type="EMBL" id="MFD2835410.1"/>
    </source>
</evidence>
<keyword evidence="6" id="KW-1185">Reference proteome</keyword>
<dbReference type="Pfam" id="PF19406">
    <property type="entry name" value="PKD_5"/>
    <property type="match status" value="3"/>
</dbReference>
<keyword evidence="2" id="KW-1015">Disulfide bond</keyword>
<feature type="signal peptide" evidence="3">
    <location>
        <begin position="1"/>
        <end position="19"/>
    </location>
</feature>
<dbReference type="InterPro" id="IPR006558">
    <property type="entry name" value="LamG-like"/>
</dbReference>
<dbReference type="Pfam" id="PF13385">
    <property type="entry name" value="Laminin_G_3"/>
    <property type="match status" value="1"/>
</dbReference>
<evidence type="ECO:0000259" key="4">
    <source>
        <dbReference type="SMART" id="SM00560"/>
    </source>
</evidence>
<gene>
    <name evidence="5" type="ORF">ACFSYS_19115</name>
</gene>
<evidence type="ECO:0000256" key="2">
    <source>
        <dbReference type="ARBA" id="ARBA00023157"/>
    </source>
</evidence>
<accession>A0ABW5XA22</accession>
<evidence type="ECO:0000256" key="1">
    <source>
        <dbReference type="ARBA" id="ARBA00022729"/>
    </source>
</evidence>
<dbReference type="InterPro" id="IPR026444">
    <property type="entry name" value="Secre_tail"/>
</dbReference>
<dbReference type="Gene3D" id="2.60.40.740">
    <property type="match status" value="1"/>
</dbReference>
<dbReference type="NCBIfam" id="TIGR04183">
    <property type="entry name" value="Por_Secre_tail"/>
    <property type="match status" value="1"/>
</dbReference>
<dbReference type="InterPro" id="IPR045828">
    <property type="entry name" value="PKD_Bacteroidetes"/>
</dbReference>
<dbReference type="Pfam" id="PF13573">
    <property type="entry name" value="SprB"/>
    <property type="match status" value="1"/>
</dbReference>